<organism evidence="2 3">
    <name type="scientific">Algoriphagus namhaensis</name>
    <dbReference type="NCBI Taxonomy" id="915353"/>
    <lineage>
        <taxon>Bacteria</taxon>
        <taxon>Pseudomonadati</taxon>
        <taxon>Bacteroidota</taxon>
        <taxon>Cytophagia</taxon>
        <taxon>Cytophagales</taxon>
        <taxon>Cyclobacteriaceae</taxon>
        <taxon>Algoriphagus</taxon>
    </lineage>
</organism>
<feature type="domain" description="EVE" evidence="1">
    <location>
        <begin position="2"/>
        <end position="130"/>
    </location>
</feature>
<proteinExistence type="predicted"/>
<gene>
    <name evidence="2" type="ORF">ACFOSV_01060</name>
</gene>
<dbReference type="InterPro" id="IPR015947">
    <property type="entry name" value="PUA-like_sf"/>
</dbReference>
<reference evidence="3" key="1">
    <citation type="journal article" date="2019" name="Int. J. Syst. Evol. Microbiol.">
        <title>The Global Catalogue of Microorganisms (GCM) 10K type strain sequencing project: providing services to taxonomists for standard genome sequencing and annotation.</title>
        <authorList>
            <consortium name="The Broad Institute Genomics Platform"/>
            <consortium name="The Broad Institute Genome Sequencing Center for Infectious Disease"/>
            <person name="Wu L."/>
            <person name="Ma J."/>
        </authorList>
    </citation>
    <scope>NUCLEOTIDE SEQUENCE [LARGE SCALE GENOMIC DNA]</scope>
    <source>
        <strain evidence="3">CCUG 60523</strain>
    </source>
</reference>
<dbReference type="EMBL" id="JBHRZS010000002">
    <property type="protein sequence ID" value="MFC3878742.1"/>
    <property type="molecule type" value="Genomic_DNA"/>
</dbReference>
<evidence type="ECO:0000313" key="2">
    <source>
        <dbReference type="EMBL" id="MFC3878742.1"/>
    </source>
</evidence>
<name>A0ABV8APQ6_9BACT</name>
<dbReference type="Gene3D" id="3.10.590.10">
    <property type="entry name" value="ph1033 like domains"/>
    <property type="match status" value="1"/>
</dbReference>
<protein>
    <submittedName>
        <fullName evidence="2">EVE domain-containing protein</fullName>
    </submittedName>
</protein>
<dbReference type="CDD" id="cd21133">
    <property type="entry name" value="EVE"/>
    <property type="match status" value="1"/>
</dbReference>
<dbReference type="PANTHER" id="PTHR14087:SF7">
    <property type="entry name" value="THYMOCYTE NUCLEAR PROTEIN 1"/>
    <property type="match status" value="1"/>
</dbReference>
<dbReference type="Pfam" id="PF01878">
    <property type="entry name" value="EVE"/>
    <property type="match status" value="1"/>
</dbReference>
<dbReference type="PANTHER" id="PTHR14087">
    <property type="entry name" value="THYMOCYTE NUCLEAR PROTEIN 1"/>
    <property type="match status" value="1"/>
</dbReference>
<keyword evidence="3" id="KW-1185">Reference proteome</keyword>
<dbReference type="SUPFAM" id="SSF88697">
    <property type="entry name" value="PUA domain-like"/>
    <property type="match status" value="1"/>
</dbReference>
<sequence>MNYWIVKSEPNSYSWQDFERAQEDVWDGVRNNQARLFLREMQEGDLVFFYHSGKEKAVVGLAEVSKEAFPDPNDEQWVAVNLRVKKKLEKPVTLAQLKGEDILSEMKMLKQSRLSVSPLEKVEFDQILKMSL</sequence>
<dbReference type="RefSeq" id="WP_377902495.1">
    <property type="nucleotide sequence ID" value="NZ_JBHRZS010000002.1"/>
</dbReference>
<comment type="caution">
    <text evidence="2">The sequence shown here is derived from an EMBL/GenBank/DDBJ whole genome shotgun (WGS) entry which is preliminary data.</text>
</comment>
<accession>A0ABV8APQ6</accession>
<dbReference type="InterPro" id="IPR052181">
    <property type="entry name" value="5hmC_binding"/>
</dbReference>
<evidence type="ECO:0000259" key="1">
    <source>
        <dbReference type="Pfam" id="PF01878"/>
    </source>
</evidence>
<dbReference type="InterPro" id="IPR047197">
    <property type="entry name" value="THYN1-like_EVE"/>
</dbReference>
<dbReference type="InterPro" id="IPR002740">
    <property type="entry name" value="EVE_domain"/>
</dbReference>
<dbReference type="Proteomes" id="UP001595805">
    <property type="component" value="Unassembled WGS sequence"/>
</dbReference>
<evidence type="ECO:0000313" key="3">
    <source>
        <dbReference type="Proteomes" id="UP001595805"/>
    </source>
</evidence>